<dbReference type="EMBL" id="VCDI01000003">
    <property type="protein sequence ID" value="TLU72386.1"/>
    <property type="molecule type" value="Genomic_DNA"/>
</dbReference>
<feature type="domain" description="VOC" evidence="1">
    <location>
        <begin position="1"/>
        <end position="110"/>
    </location>
</feature>
<dbReference type="InterPro" id="IPR052164">
    <property type="entry name" value="Anthracycline_SecMetBiosynth"/>
</dbReference>
<organism evidence="2 3">
    <name type="scientific">Lichenicoccus roseus</name>
    <dbReference type="NCBI Taxonomy" id="2683649"/>
    <lineage>
        <taxon>Bacteria</taxon>
        <taxon>Pseudomonadati</taxon>
        <taxon>Pseudomonadota</taxon>
        <taxon>Alphaproteobacteria</taxon>
        <taxon>Acetobacterales</taxon>
        <taxon>Acetobacteraceae</taxon>
        <taxon>Lichenicoccus</taxon>
    </lineage>
</organism>
<dbReference type="Pfam" id="PF00903">
    <property type="entry name" value="Glyoxalase"/>
    <property type="match status" value="1"/>
</dbReference>
<dbReference type="Proteomes" id="UP000305654">
    <property type="component" value="Unassembled WGS sequence"/>
</dbReference>
<dbReference type="CDD" id="cd07247">
    <property type="entry name" value="SgaA_N_like"/>
    <property type="match status" value="2"/>
</dbReference>
<dbReference type="OrthoDB" id="9793039at2"/>
<dbReference type="Gene3D" id="3.10.180.10">
    <property type="entry name" value="2,3-Dihydroxybiphenyl 1,2-Dioxygenase, domain 1"/>
    <property type="match status" value="2"/>
</dbReference>
<dbReference type="InterPro" id="IPR004360">
    <property type="entry name" value="Glyas_Fos-R_dOase_dom"/>
</dbReference>
<reference evidence="2 3" key="1">
    <citation type="submission" date="2019-05" db="EMBL/GenBank/DDBJ databases">
        <authorList>
            <person name="Pankratov T."/>
            <person name="Grouzdev D."/>
        </authorList>
    </citation>
    <scope>NUCLEOTIDE SEQUENCE [LARGE SCALE GENOMIC DNA]</scope>
    <source>
        <strain evidence="2 3">KEBCLARHB70R</strain>
    </source>
</reference>
<dbReference type="AlphaFoldDB" id="A0A5R9JAI7"/>
<gene>
    <name evidence="2" type="ORF">FE263_09935</name>
</gene>
<keyword evidence="3" id="KW-1185">Reference proteome</keyword>
<evidence type="ECO:0000313" key="3">
    <source>
        <dbReference type="Proteomes" id="UP000305654"/>
    </source>
</evidence>
<dbReference type="PROSITE" id="PS51819">
    <property type="entry name" value="VOC"/>
    <property type="match status" value="2"/>
</dbReference>
<dbReference type="SUPFAM" id="SSF54593">
    <property type="entry name" value="Glyoxalase/Bleomycin resistance protein/Dihydroxybiphenyl dioxygenase"/>
    <property type="match status" value="2"/>
</dbReference>
<dbReference type="PANTHER" id="PTHR33993">
    <property type="entry name" value="GLYOXALASE-RELATED"/>
    <property type="match status" value="1"/>
</dbReference>
<evidence type="ECO:0000313" key="2">
    <source>
        <dbReference type="EMBL" id="TLU72386.1"/>
    </source>
</evidence>
<dbReference type="PANTHER" id="PTHR33993:SF14">
    <property type="entry name" value="GB|AAF24581.1"/>
    <property type="match status" value="1"/>
</dbReference>
<name>A0A5R9JAI7_9PROT</name>
<dbReference type="InterPro" id="IPR037523">
    <property type="entry name" value="VOC_core"/>
</dbReference>
<feature type="domain" description="VOC" evidence="1">
    <location>
        <begin position="122"/>
        <end position="240"/>
    </location>
</feature>
<comment type="caution">
    <text evidence="2">The sequence shown here is derived from an EMBL/GenBank/DDBJ whole genome shotgun (WGS) entry which is preliminary data.</text>
</comment>
<evidence type="ECO:0000259" key="1">
    <source>
        <dbReference type="PROSITE" id="PS51819"/>
    </source>
</evidence>
<dbReference type="InterPro" id="IPR041581">
    <property type="entry name" value="Glyoxalase_6"/>
</dbReference>
<protein>
    <submittedName>
        <fullName evidence="2">VOC family protein</fullName>
    </submittedName>
</protein>
<accession>A0A5R9JAI7</accession>
<sequence length="250" mass="26262">MTPDLQAAERFYGGLFGWSFRALPGGSVPYATAWLGDRHVASLYQRDLPPGAKMQSAWLTFFSARDVSATSATATSHGARLLFGPRDIPDLGQEAVLRDPQGAVFALLASGSGDPPDTAAGPGDWIWSSLITTDPDDAAAFYQTLLGCDVYDTTTAADAHHLVLASDGYARASVNPVPASRPDAHPRWLDYLRVADVDATAKQAVALGGRVLVAPKLDHGGSRIAVVADPLGAAFGLMQWSDDAAQGDAK</sequence>
<dbReference type="InterPro" id="IPR029068">
    <property type="entry name" value="Glyas_Bleomycin-R_OHBP_Dase"/>
</dbReference>
<dbReference type="Pfam" id="PF18029">
    <property type="entry name" value="Glyoxalase_6"/>
    <property type="match status" value="1"/>
</dbReference>
<proteinExistence type="predicted"/>